<dbReference type="PROSITE" id="PS50112">
    <property type="entry name" value="PAS"/>
    <property type="match status" value="1"/>
</dbReference>
<dbReference type="Pfam" id="PF02518">
    <property type="entry name" value="HATPase_c"/>
    <property type="match status" value="1"/>
</dbReference>
<dbReference type="InterPro" id="IPR001610">
    <property type="entry name" value="PAC"/>
</dbReference>
<dbReference type="PANTHER" id="PTHR43304:SF1">
    <property type="entry name" value="PAC DOMAIN-CONTAINING PROTEIN"/>
    <property type="match status" value="1"/>
</dbReference>
<feature type="modified residue" description="4-aspartylphosphate" evidence="6">
    <location>
        <position position="806"/>
    </location>
</feature>
<evidence type="ECO:0000313" key="12">
    <source>
        <dbReference type="Proteomes" id="UP001161325"/>
    </source>
</evidence>
<dbReference type="RefSeq" id="WP_284349673.1">
    <property type="nucleotide sequence ID" value="NZ_BRXS01000002.1"/>
</dbReference>
<dbReference type="InterPro" id="IPR001789">
    <property type="entry name" value="Sig_transdc_resp-reg_receiver"/>
</dbReference>
<dbReference type="SUPFAM" id="SSF55874">
    <property type="entry name" value="ATPase domain of HSP90 chaperone/DNA topoisomerase II/histidine kinase"/>
    <property type="match status" value="1"/>
</dbReference>
<dbReference type="Pfam" id="PF00512">
    <property type="entry name" value="HisKA"/>
    <property type="match status" value="1"/>
</dbReference>
<keyword evidence="3 6" id="KW-0597">Phosphoprotein</keyword>
<dbReference type="InterPro" id="IPR052162">
    <property type="entry name" value="Sensor_kinase/Photoreceptor"/>
</dbReference>
<gene>
    <name evidence="11" type="ORF">rosag_17410</name>
</gene>
<dbReference type="EMBL" id="BRXS01000002">
    <property type="protein sequence ID" value="GLC25228.1"/>
    <property type="molecule type" value="Genomic_DNA"/>
</dbReference>
<reference evidence="11" key="1">
    <citation type="submission" date="2022-08" db="EMBL/GenBank/DDBJ databases">
        <title>Draft genome sequencing of Roseisolibacter agri AW1220.</title>
        <authorList>
            <person name="Tobiishi Y."/>
            <person name="Tonouchi A."/>
        </authorList>
    </citation>
    <scope>NUCLEOTIDE SEQUENCE</scope>
    <source>
        <strain evidence="11">AW1220</strain>
    </source>
</reference>
<keyword evidence="5" id="KW-0418">Kinase</keyword>
<organism evidence="11 12">
    <name type="scientific">Roseisolibacter agri</name>
    <dbReference type="NCBI Taxonomy" id="2014610"/>
    <lineage>
        <taxon>Bacteria</taxon>
        <taxon>Pseudomonadati</taxon>
        <taxon>Gemmatimonadota</taxon>
        <taxon>Gemmatimonadia</taxon>
        <taxon>Gemmatimonadales</taxon>
        <taxon>Gemmatimonadaceae</taxon>
        <taxon>Roseisolibacter</taxon>
    </lineage>
</organism>
<dbReference type="CDD" id="cd00082">
    <property type="entry name" value="HisKA"/>
    <property type="match status" value="1"/>
</dbReference>
<dbReference type="InterPro" id="IPR013767">
    <property type="entry name" value="PAS_fold"/>
</dbReference>
<dbReference type="PROSITE" id="PS50110">
    <property type="entry name" value="RESPONSE_REGULATORY"/>
    <property type="match status" value="1"/>
</dbReference>
<evidence type="ECO:0000259" key="10">
    <source>
        <dbReference type="PROSITE" id="PS50113"/>
    </source>
</evidence>
<dbReference type="Gene3D" id="1.10.287.130">
    <property type="match status" value="1"/>
</dbReference>
<feature type="domain" description="PAS" evidence="9">
    <location>
        <begin position="23"/>
        <end position="52"/>
    </location>
</feature>
<dbReference type="CDD" id="cd00130">
    <property type="entry name" value="PAS"/>
    <property type="match status" value="3"/>
</dbReference>
<dbReference type="PROSITE" id="PS50109">
    <property type="entry name" value="HIS_KIN"/>
    <property type="match status" value="1"/>
</dbReference>
<dbReference type="Gene3D" id="2.10.70.100">
    <property type="match status" value="1"/>
</dbReference>
<feature type="domain" description="PAC" evidence="10">
    <location>
        <begin position="313"/>
        <end position="365"/>
    </location>
</feature>
<evidence type="ECO:0000313" key="11">
    <source>
        <dbReference type="EMBL" id="GLC25228.1"/>
    </source>
</evidence>
<dbReference type="SUPFAM" id="SSF52172">
    <property type="entry name" value="CheY-like"/>
    <property type="match status" value="1"/>
</dbReference>
<dbReference type="InterPro" id="IPR005467">
    <property type="entry name" value="His_kinase_dom"/>
</dbReference>
<evidence type="ECO:0000256" key="5">
    <source>
        <dbReference type="ARBA" id="ARBA00022777"/>
    </source>
</evidence>
<dbReference type="InterPro" id="IPR011006">
    <property type="entry name" value="CheY-like_superfamily"/>
</dbReference>
<keyword evidence="4" id="KW-0808">Transferase</keyword>
<dbReference type="Gene3D" id="3.30.450.20">
    <property type="entry name" value="PAS domain"/>
    <property type="match status" value="4"/>
</dbReference>
<dbReference type="InterPro" id="IPR035965">
    <property type="entry name" value="PAS-like_dom_sf"/>
</dbReference>
<evidence type="ECO:0000259" key="8">
    <source>
        <dbReference type="PROSITE" id="PS50110"/>
    </source>
</evidence>
<protein>
    <recommendedName>
        <fullName evidence="2">histidine kinase</fullName>
        <ecNumber evidence="2">2.7.13.3</ecNumber>
    </recommendedName>
</protein>
<evidence type="ECO:0000256" key="1">
    <source>
        <dbReference type="ARBA" id="ARBA00000085"/>
    </source>
</evidence>
<dbReference type="AlphaFoldDB" id="A0AA37VAA1"/>
<keyword evidence="12" id="KW-1185">Reference proteome</keyword>
<feature type="domain" description="PAC" evidence="10">
    <location>
        <begin position="440"/>
        <end position="490"/>
    </location>
</feature>
<sequence length="873" mass="92581">MSPAIPADAVAAPGPPAALSAAVVHAMPTAVVVVDAQGRVALANAAATALLGAGAGALPDAALRAAHARVAAGGAPETVQARGADGRWLQHRLVAIADGVAIFTTDVTVMPAGEALRAVGDGMWAWDVATGRVTLSAEWCALAGHAPGELGEDVEAWRAPIHPEDLPDALALLEEHLDGRTPHYESEHRMRRTDGRWAWVLDRGRVVARDGAGRPLRVVGTCTDVSARKLREAMLIERTRQLELAVRAGGLGTWKWDIASDVISFSASYSPVFGPRAAERVPHLEAFLGTIHPDDRAHVRGAIGDALAGRAEYDVTCRVLQADGSVRWLADRGDVIRDAAGAPVAMIGVARDVTEERVQADLMRASEARLRLALEAARMGTWEWDADARVASYSDTVGPLLGQPAGWTPSPDELLDLVPVDEQERVRTAMFELPAGGGPSVTEFRVSLREGGSRHLEAHAVARHDGGHTRVVGALSDVTDRVRLEEQLRQAQKMEAVGQLAGGVAHDFNNLLTVIGGNLSFVRADLPPDHAAQADLAEIARASDRARTLVRQLLAFSRKQVLSPRALDLNEVVRGAEKLLRRVIGEEIVLETALGRDVGIVLADAGQLDQVLLNLAVNARDAMLTAQHGHAGSGGTLTLETGTVTLDARTAPAWAPLAPGRYVRLIVRDTGHGMDQTTRAHAFEPFFTTKPVGAGTGLGLATVYGIVAQSGGTVRLDSAPGQGTTVTILLPEVEAMPREGDTGSWPVPTPGQQGIVLLVEDEAAVRATARRIMERHGYAVLEARHGADALMLWQTHGREVTAVVTDLRMPEMGGRELASVLREDRPDLPLVLVTGYADQPLVAHLGRGTAYVEKPFTGDALLAALRQVVSGEP</sequence>
<dbReference type="GO" id="GO:0000155">
    <property type="term" value="F:phosphorelay sensor kinase activity"/>
    <property type="evidence" value="ECO:0007669"/>
    <property type="project" value="InterPro"/>
</dbReference>
<dbReference type="PROSITE" id="PS50113">
    <property type="entry name" value="PAC"/>
    <property type="match status" value="3"/>
</dbReference>
<evidence type="ECO:0000256" key="3">
    <source>
        <dbReference type="ARBA" id="ARBA00022553"/>
    </source>
</evidence>
<dbReference type="SMART" id="SM00086">
    <property type="entry name" value="PAC"/>
    <property type="match status" value="3"/>
</dbReference>
<feature type="domain" description="Histidine kinase" evidence="7">
    <location>
        <begin position="503"/>
        <end position="734"/>
    </location>
</feature>
<evidence type="ECO:0000256" key="6">
    <source>
        <dbReference type="PROSITE-ProRule" id="PRU00169"/>
    </source>
</evidence>
<name>A0AA37VAA1_9BACT</name>
<accession>A0AA37VAA1</accession>
<dbReference type="EC" id="2.7.13.3" evidence="2"/>
<dbReference type="SUPFAM" id="SSF47384">
    <property type="entry name" value="Homodimeric domain of signal transducing histidine kinase"/>
    <property type="match status" value="1"/>
</dbReference>
<dbReference type="Pfam" id="PF00989">
    <property type="entry name" value="PAS"/>
    <property type="match status" value="2"/>
</dbReference>
<dbReference type="InterPro" id="IPR000014">
    <property type="entry name" value="PAS"/>
</dbReference>
<dbReference type="SUPFAM" id="SSF55785">
    <property type="entry name" value="PYP-like sensor domain (PAS domain)"/>
    <property type="match status" value="4"/>
</dbReference>
<dbReference type="InterPro" id="IPR036890">
    <property type="entry name" value="HATPase_C_sf"/>
</dbReference>
<dbReference type="InterPro" id="IPR004358">
    <property type="entry name" value="Sig_transdc_His_kin-like_C"/>
</dbReference>
<dbReference type="SMART" id="SM00388">
    <property type="entry name" value="HisKA"/>
    <property type="match status" value="1"/>
</dbReference>
<evidence type="ECO:0000256" key="4">
    <source>
        <dbReference type="ARBA" id="ARBA00022679"/>
    </source>
</evidence>
<dbReference type="GO" id="GO:0006355">
    <property type="term" value="P:regulation of DNA-templated transcription"/>
    <property type="evidence" value="ECO:0007669"/>
    <property type="project" value="InterPro"/>
</dbReference>
<dbReference type="NCBIfam" id="TIGR00229">
    <property type="entry name" value="sensory_box"/>
    <property type="match status" value="3"/>
</dbReference>
<dbReference type="Proteomes" id="UP001161325">
    <property type="component" value="Unassembled WGS sequence"/>
</dbReference>
<feature type="domain" description="Response regulatory" evidence="8">
    <location>
        <begin position="755"/>
        <end position="869"/>
    </location>
</feature>
<comment type="caution">
    <text evidence="11">The sequence shown here is derived from an EMBL/GenBank/DDBJ whole genome shotgun (WGS) entry which is preliminary data.</text>
</comment>
<proteinExistence type="predicted"/>
<comment type="catalytic activity">
    <reaction evidence="1">
        <text>ATP + protein L-histidine = ADP + protein N-phospho-L-histidine.</text>
        <dbReference type="EC" id="2.7.13.3"/>
    </reaction>
</comment>
<evidence type="ECO:0000256" key="2">
    <source>
        <dbReference type="ARBA" id="ARBA00012438"/>
    </source>
</evidence>
<dbReference type="InterPro" id="IPR000700">
    <property type="entry name" value="PAS-assoc_C"/>
</dbReference>
<dbReference type="SMART" id="SM00091">
    <property type="entry name" value="PAS"/>
    <property type="match status" value="4"/>
</dbReference>
<dbReference type="CDD" id="cd00156">
    <property type="entry name" value="REC"/>
    <property type="match status" value="1"/>
</dbReference>
<dbReference type="Gene3D" id="3.40.50.2300">
    <property type="match status" value="1"/>
</dbReference>
<dbReference type="SMART" id="SM00448">
    <property type="entry name" value="REC"/>
    <property type="match status" value="1"/>
</dbReference>
<dbReference type="Pfam" id="PF08447">
    <property type="entry name" value="PAS_3"/>
    <property type="match status" value="2"/>
</dbReference>
<feature type="domain" description="PAC" evidence="10">
    <location>
        <begin position="184"/>
        <end position="237"/>
    </location>
</feature>
<dbReference type="PRINTS" id="PR00344">
    <property type="entry name" value="BCTRLSENSOR"/>
</dbReference>
<dbReference type="Pfam" id="PF00072">
    <property type="entry name" value="Response_reg"/>
    <property type="match status" value="1"/>
</dbReference>
<dbReference type="InterPro" id="IPR003661">
    <property type="entry name" value="HisK_dim/P_dom"/>
</dbReference>
<dbReference type="SMART" id="SM00387">
    <property type="entry name" value="HATPase_c"/>
    <property type="match status" value="1"/>
</dbReference>
<evidence type="ECO:0000259" key="9">
    <source>
        <dbReference type="PROSITE" id="PS50112"/>
    </source>
</evidence>
<evidence type="ECO:0000259" key="7">
    <source>
        <dbReference type="PROSITE" id="PS50109"/>
    </source>
</evidence>
<dbReference type="Gene3D" id="3.30.565.10">
    <property type="entry name" value="Histidine kinase-like ATPase, C-terminal domain"/>
    <property type="match status" value="1"/>
</dbReference>
<dbReference type="InterPro" id="IPR036097">
    <property type="entry name" value="HisK_dim/P_sf"/>
</dbReference>
<dbReference type="InterPro" id="IPR013655">
    <property type="entry name" value="PAS_fold_3"/>
</dbReference>
<dbReference type="InterPro" id="IPR003594">
    <property type="entry name" value="HATPase_dom"/>
</dbReference>
<dbReference type="PANTHER" id="PTHR43304">
    <property type="entry name" value="PHYTOCHROME-LIKE PROTEIN CPH1"/>
    <property type="match status" value="1"/>
</dbReference>